<accession>A0A8K0HLV1</accession>
<gene>
    <name evidence="1" type="ORF">FNV43_RR04400</name>
</gene>
<keyword evidence="2" id="KW-1185">Reference proteome</keyword>
<comment type="caution">
    <text evidence="1">The sequence shown here is derived from an EMBL/GenBank/DDBJ whole genome shotgun (WGS) entry which is preliminary data.</text>
</comment>
<dbReference type="OrthoDB" id="2425403at2759"/>
<dbReference type="Proteomes" id="UP000796880">
    <property type="component" value="Unassembled WGS sequence"/>
</dbReference>
<name>A0A8K0HLV1_9ROSA</name>
<dbReference type="AlphaFoldDB" id="A0A8K0HLV1"/>
<evidence type="ECO:0000313" key="1">
    <source>
        <dbReference type="EMBL" id="KAF3453958.1"/>
    </source>
</evidence>
<organism evidence="1 2">
    <name type="scientific">Rhamnella rubrinervis</name>
    <dbReference type="NCBI Taxonomy" id="2594499"/>
    <lineage>
        <taxon>Eukaryota</taxon>
        <taxon>Viridiplantae</taxon>
        <taxon>Streptophyta</taxon>
        <taxon>Embryophyta</taxon>
        <taxon>Tracheophyta</taxon>
        <taxon>Spermatophyta</taxon>
        <taxon>Magnoliopsida</taxon>
        <taxon>eudicotyledons</taxon>
        <taxon>Gunneridae</taxon>
        <taxon>Pentapetalae</taxon>
        <taxon>rosids</taxon>
        <taxon>fabids</taxon>
        <taxon>Rosales</taxon>
        <taxon>Rhamnaceae</taxon>
        <taxon>rhamnoid group</taxon>
        <taxon>Rhamneae</taxon>
        <taxon>Rhamnella</taxon>
    </lineage>
</organism>
<evidence type="ECO:0000313" key="2">
    <source>
        <dbReference type="Proteomes" id="UP000796880"/>
    </source>
</evidence>
<reference evidence="1" key="1">
    <citation type="submission" date="2020-03" db="EMBL/GenBank/DDBJ databases">
        <title>A high-quality chromosome-level genome assembly of a woody plant with both climbing and erect habits, Rhamnella rubrinervis.</title>
        <authorList>
            <person name="Lu Z."/>
            <person name="Yang Y."/>
            <person name="Zhu X."/>
            <person name="Sun Y."/>
        </authorList>
    </citation>
    <scope>NUCLEOTIDE SEQUENCE</scope>
    <source>
        <strain evidence="1">BYM</strain>
        <tissue evidence="1">Leaf</tissue>
    </source>
</reference>
<sequence>MVLTTDHYFVAWNHLSADCNERMRRFITCASSLAEIERFINADSYAKEIMERYKEEKIRYNNICHIHAQKVDDVIASEQHIKSLYKKALYVKEMLLEIENQLTCCEVENKKLMSLECEISENMLEFQKKINVAYEEVEVAKKLGEEKEVARSAAKAILEEARIQLLK</sequence>
<protein>
    <submittedName>
        <fullName evidence="1">Uncharacterized protein</fullName>
    </submittedName>
</protein>
<dbReference type="EMBL" id="VOIH02000002">
    <property type="protein sequence ID" value="KAF3453958.1"/>
    <property type="molecule type" value="Genomic_DNA"/>
</dbReference>
<proteinExistence type="predicted"/>